<proteinExistence type="predicted"/>
<protein>
    <submittedName>
        <fullName evidence="1">Uncharacterized protein</fullName>
    </submittedName>
</protein>
<dbReference type="AlphaFoldDB" id="A0A484BMB1"/>
<name>A0A484BMB1_DRONA</name>
<accession>A0A484BMB1</accession>
<dbReference type="EMBL" id="LSRL02000019">
    <property type="protein sequence ID" value="TDG49878.1"/>
    <property type="molecule type" value="Genomic_DNA"/>
</dbReference>
<dbReference type="Proteomes" id="UP000295192">
    <property type="component" value="Unassembled WGS sequence"/>
</dbReference>
<evidence type="ECO:0000313" key="1">
    <source>
        <dbReference type="EMBL" id="TDG49878.1"/>
    </source>
</evidence>
<evidence type="ECO:0000313" key="2">
    <source>
        <dbReference type="Proteomes" id="UP000295192"/>
    </source>
</evidence>
<sequence>MLVSNGDGHLALGGAVSGAGGGGGVAAVAAVWPRPRFNFEPVAFRSTCQRTNFCFRHKNKDPIPSTESSSVLDSLGAHCHLLINQNSNTCVPSNGARRCKICIWPPASGWTWSCNLEPLAGLDCDCNNNNNENNNCNAKWPKTCEAQLQDKVTKYAKAHSMLSMANSSNSNNYNSNNKTSTSATATATANVTTTANAFLVFG</sequence>
<gene>
    <name evidence="1" type="ORF">AWZ03_003654</name>
</gene>
<keyword evidence="2" id="KW-1185">Reference proteome</keyword>
<organism evidence="1 2">
    <name type="scientific">Drosophila navojoa</name>
    <name type="common">Fruit fly</name>
    <dbReference type="NCBI Taxonomy" id="7232"/>
    <lineage>
        <taxon>Eukaryota</taxon>
        <taxon>Metazoa</taxon>
        <taxon>Ecdysozoa</taxon>
        <taxon>Arthropoda</taxon>
        <taxon>Hexapoda</taxon>
        <taxon>Insecta</taxon>
        <taxon>Pterygota</taxon>
        <taxon>Neoptera</taxon>
        <taxon>Endopterygota</taxon>
        <taxon>Diptera</taxon>
        <taxon>Brachycera</taxon>
        <taxon>Muscomorpha</taxon>
        <taxon>Ephydroidea</taxon>
        <taxon>Drosophilidae</taxon>
        <taxon>Drosophila</taxon>
    </lineage>
</organism>
<comment type="caution">
    <text evidence="1">The sequence shown here is derived from an EMBL/GenBank/DDBJ whole genome shotgun (WGS) entry which is preliminary data.</text>
</comment>
<reference evidence="1 2" key="1">
    <citation type="journal article" date="2019" name="J. Hered.">
        <title>An Improved Genome Assembly for Drosophila navojoa, the Basal Species in the mojavensis Cluster.</title>
        <authorList>
            <person name="Vanderlinde T."/>
            <person name="Dupim E.G."/>
            <person name="Nazario-Yepiz N.O."/>
            <person name="Carvalho A.B."/>
        </authorList>
    </citation>
    <scope>NUCLEOTIDE SEQUENCE [LARGE SCALE GENOMIC DNA]</scope>
    <source>
        <strain evidence="1">Navoj_Jal97</strain>
        <tissue evidence="1">Whole organism</tissue>
    </source>
</reference>